<dbReference type="EC" id="2.7.7.6" evidence="15"/>
<dbReference type="InterPro" id="IPR009674">
    <property type="entry name" value="Rpa2_dom_4"/>
</dbReference>
<evidence type="ECO:0000259" key="17">
    <source>
        <dbReference type="Pfam" id="PF04560"/>
    </source>
</evidence>
<feature type="domain" description="DNA-directed RNA polymerase I subunit RPA2" evidence="21">
    <location>
        <begin position="551"/>
        <end position="609"/>
    </location>
</feature>
<dbReference type="InterPro" id="IPR007121">
    <property type="entry name" value="RNA_pol_bsu_CS"/>
</dbReference>
<name>A0A7R9XR58_9CHLO</name>
<evidence type="ECO:0000259" key="21">
    <source>
        <dbReference type="Pfam" id="PF06883"/>
    </source>
</evidence>
<dbReference type="FunFam" id="3.90.1800.10:FF:000004">
    <property type="entry name" value="DNA-directed RNA polymerase subunit beta"/>
    <property type="match status" value="1"/>
</dbReference>
<dbReference type="InterPro" id="IPR014724">
    <property type="entry name" value="RNA_pol_RPB2_OB-fold"/>
</dbReference>
<dbReference type="EMBL" id="HBDX01002528">
    <property type="protein sequence ID" value="CAD8221454.1"/>
    <property type="molecule type" value="Transcribed_RNA"/>
</dbReference>
<evidence type="ECO:0000256" key="1">
    <source>
        <dbReference type="ARBA" id="ARBA00004026"/>
    </source>
</evidence>
<dbReference type="GO" id="GO:0032549">
    <property type="term" value="F:ribonucleoside binding"/>
    <property type="evidence" value="ECO:0007669"/>
    <property type="project" value="InterPro"/>
</dbReference>
<feature type="domain" description="RNA polymerase Rpb2" evidence="20">
    <location>
        <begin position="438"/>
        <end position="502"/>
    </location>
</feature>
<keyword evidence="9" id="KW-0862">Zinc</keyword>
<comment type="function">
    <text evidence="1 15">DNA-dependent RNA polymerase catalyzes the transcription of DNA into RNA using the four ribonucleoside triphosphates as substrates.</text>
</comment>
<evidence type="ECO:0000256" key="5">
    <source>
        <dbReference type="ARBA" id="ARBA00022679"/>
    </source>
</evidence>
<dbReference type="Pfam" id="PF04565">
    <property type="entry name" value="RNA_pol_Rpb2_3"/>
    <property type="match status" value="1"/>
</dbReference>
<reference evidence="22" key="1">
    <citation type="submission" date="2021-01" db="EMBL/GenBank/DDBJ databases">
        <authorList>
            <person name="Corre E."/>
            <person name="Pelletier E."/>
            <person name="Niang G."/>
            <person name="Scheremetjew M."/>
            <person name="Finn R."/>
            <person name="Kale V."/>
            <person name="Holt S."/>
            <person name="Cochrane G."/>
            <person name="Meng A."/>
            <person name="Brown T."/>
            <person name="Cohen L."/>
        </authorList>
    </citation>
    <scope>NUCLEOTIDE SEQUENCE</scope>
    <source>
        <strain evidence="22">Clade-A-BCC118000</strain>
    </source>
</reference>
<evidence type="ECO:0000256" key="14">
    <source>
        <dbReference type="RuleBase" id="RU000434"/>
    </source>
</evidence>
<dbReference type="FunFam" id="2.40.270.10:FF:000006">
    <property type="entry name" value="DNA-directed RNA polymerase subunit beta"/>
    <property type="match status" value="1"/>
</dbReference>
<dbReference type="Gene3D" id="2.40.50.150">
    <property type="match status" value="1"/>
</dbReference>
<dbReference type="Gene3D" id="2.40.270.10">
    <property type="entry name" value="DNA-directed RNA polymerase, subunit 2, domain 6"/>
    <property type="match status" value="1"/>
</dbReference>
<evidence type="ECO:0000256" key="3">
    <source>
        <dbReference type="ARBA" id="ARBA00006835"/>
    </source>
</evidence>
<evidence type="ECO:0000256" key="6">
    <source>
        <dbReference type="ARBA" id="ARBA00022695"/>
    </source>
</evidence>
<evidence type="ECO:0000313" key="22">
    <source>
        <dbReference type="EMBL" id="CAD8221454.1"/>
    </source>
</evidence>
<evidence type="ECO:0000256" key="10">
    <source>
        <dbReference type="ARBA" id="ARBA00023163"/>
    </source>
</evidence>
<comment type="similarity">
    <text evidence="3 14">Belongs to the RNA polymerase beta chain family.</text>
</comment>
<dbReference type="Pfam" id="PF04560">
    <property type="entry name" value="RNA_pol_Rpb2_7"/>
    <property type="match status" value="1"/>
</dbReference>
<dbReference type="InterPro" id="IPR007644">
    <property type="entry name" value="RNA_pol_bsu_protrusion"/>
</dbReference>
<accession>A0A7R9XR58</accession>
<feature type="domain" description="DNA-directed RNA polymerase subunit 2 hybrid-binding" evidence="16">
    <location>
        <begin position="659"/>
        <end position="1014"/>
    </location>
</feature>
<dbReference type="PANTHER" id="PTHR20856">
    <property type="entry name" value="DNA-DIRECTED RNA POLYMERASE I SUBUNIT 2"/>
    <property type="match status" value="1"/>
</dbReference>
<dbReference type="Gene3D" id="3.90.1110.10">
    <property type="entry name" value="RNA polymerase Rpb2, domain 2"/>
    <property type="match status" value="1"/>
</dbReference>
<gene>
    <name evidence="22" type="ORF">OLUC0939_LOCUS2175</name>
</gene>
<evidence type="ECO:0000259" key="16">
    <source>
        <dbReference type="Pfam" id="PF00562"/>
    </source>
</evidence>
<dbReference type="Pfam" id="PF00562">
    <property type="entry name" value="RNA_pol_Rpb2_6"/>
    <property type="match status" value="1"/>
</dbReference>
<evidence type="ECO:0000256" key="11">
    <source>
        <dbReference type="ARBA" id="ARBA00023242"/>
    </source>
</evidence>
<dbReference type="PROSITE" id="PS01166">
    <property type="entry name" value="RNA_POL_BETA"/>
    <property type="match status" value="1"/>
</dbReference>
<dbReference type="FunFam" id="2.40.270.10:FF:000011">
    <property type="entry name" value="DNA-directed RNA polymerase subunit beta"/>
    <property type="match status" value="1"/>
</dbReference>
<evidence type="ECO:0000256" key="9">
    <source>
        <dbReference type="ARBA" id="ARBA00022833"/>
    </source>
</evidence>
<dbReference type="GO" id="GO:0005634">
    <property type="term" value="C:nucleus"/>
    <property type="evidence" value="ECO:0007669"/>
    <property type="project" value="UniProtKB-SubCell"/>
</dbReference>
<keyword evidence="11" id="KW-0539">Nucleus</keyword>
<dbReference type="GO" id="GO:0008270">
    <property type="term" value="F:zinc ion binding"/>
    <property type="evidence" value="ECO:0007669"/>
    <property type="project" value="UniProtKB-KW"/>
</dbReference>
<dbReference type="GO" id="GO:0000428">
    <property type="term" value="C:DNA-directed RNA polymerase complex"/>
    <property type="evidence" value="ECO:0007669"/>
    <property type="project" value="UniProtKB-KW"/>
</dbReference>
<dbReference type="InterPro" id="IPR015712">
    <property type="entry name" value="DNA-dir_RNA_pol_su2"/>
</dbReference>
<dbReference type="GO" id="GO:0003899">
    <property type="term" value="F:DNA-directed RNA polymerase activity"/>
    <property type="evidence" value="ECO:0007669"/>
    <property type="project" value="UniProtKB-EC"/>
</dbReference>
<dbReference type="Gene3D" id="3.90.1800.10">
    <property type="entry name" value="RNA polymerase alpha subunit dimerisation domain"/>
    <property type="match status" value="1"/>
</dbReference>
<keyword evidence="7" id="KW-0479">Metal-binding</keyword>
<dbReference type="GO" id="GO:0003677">
    <property type="term" value="F:DNA binding"/>
    <property type="evidence" value="ECO:0007669"/>
    <property type="project" value="InterPro"/>
</dbReference>
<evidence type="ECO:0000256" key="4">
    <source>
        <dbReference type="ARBA" id="ARBA00022478"/>
    </source>
</evidence>
<dbReference type="InterPro" id="IPR007642">
    <property type="entry name" value="RNA_pol_Rpb2_2"/>
</dbReference>
<evidence type="ECO:0000259" key="20">
    <source>
        <dbReference type="Pfam" id="PF04565"/>
    </source>
</evidence>
<keyword evidence="10 15" id="KW-0804">Transcription</keyword>
<dbReference type="Pfam" id="PF06883">
    <property type="entry name" value="RNA_pol_Rpa2_4"/>
    <property type="match status" value="1"/>
</dbReference>
<dbReference type="CDD" id="cd00653">
    <property type="entry name" value="RNA_pol_B_RPB2"/>
    <property type="match status" value="1"/>
</dbReference>
<feature type="domain" description="RNA polymerase Rpb2" evidence="17">
    <location>
        <begin position="1017"/>
        <end position="1116"/>
    </location>
</feature>
<dbReference type="AlphaFoldDB" id="A0A7R9XR58"/>
<sequence length="1118" mass="124079">MTKRDSAEASQNISKAHVDSFDTFIRVGLTRIVESIEPVTVTIDSSNSLKCWFDDVQAGRPEVRDTKHMLRTTPKACRESGSTYTAPLAISISWSLNDSPPTSTTLFNMCQIPVMVGSRLCELRDASAEKLVSRGEESNEFGGYFIVSGIERVIRLLIQQRRHYVMALVRSSFRTRGSRFTKYATAIRCVDECERSSTVRLHYLSDGSVNVGVTLGRQEIFLPLALVFRALTDLSDYELQSRVLKGVLVGGKVEFGYAQETLEKIFETAFQATIRTRTDALEYVGSMFKAVFPGRASSILEVGERIMHSCIFVHLRTNGAKSDLLIFMLNKLLSLVSGNCKEDNPDSLVHQEILLPGFLLQNILHEKLNEALLRVKSELERIDRVNIADLSDDKLNTLVMAAIKRIDVGRQLEYFLATGNLVSKTGLGLSQTSGFTIVAEKLNYLRYISHFRSIHRGAYFAELRTTTVRKLLPESWGFMCPVHTPDGSPCGLLTHMSASCQVAMGSNAYKRRSDEVFDAVVETISRYCRLLTPEGIKDIKMCPVLVDGLVLGYIPVNDVWAVASTLRHQKVSSESIITEELEIAVLPDSEISGAYPCLVIFSGSSRLLRPVRNEITGTVELIGTMEQNSLNIALSPEVTTNNEPKSHSEISPGQVLSIVASLTPWSDFNQSPRNMYQCQMAKQTMGMPLHTFASRSDTKLYRLHIPQRPIALTMTYDKYCIDSYPLGTNAVVAVLSHTGYDMEDAMIVNKSAVERGFAHSTLYKTNVIQLRSNERFQRNDSQMRQALTSLDEDGLPYVGQRLVTASTIYETFDEASSHYRHVKLKGADEACVDKIKRVCRESKSSLQGDEISITLRYNRNPVIGDKFSSRHGQKGVLSFLWPDEGLPFIERSGVRPDILINPHAFPSRMTIGMLVESLASKSGALTGDFVDASAFKAEKVSPLDTQGETLRNLGYNYTGSETMINGVTGEPFEVDIYIGLVYYQRLRHMVSDKFQVRSTGPVNPLTKQPIKGRKAGGGVRFGEMERDSLLAHGAAYLLRDRLHLSSDTHLSSVCTTCGNIISTVPRAATGSLKAASSIARCQVCETSSSIEVVALPYVFKYLAAELAAMNIQMKVSMI</sequence>
<dbReference type="InterPro" id="IPR037034">
    <property type="entry name" value="RNA_pol_Rpb2_2_sf"/>
</dbReference>
<evidence type="ECO:0000259" key="18">
    <source>
        <dbReference type="Pfam" id="PF04561"/>
    </source>
</evidence>
<evidence type="ECO:0000256" key="2">
    <source>
        <dbReference type="ARBA" id="ARBA00004123"/>
    </source>
</evidence>
<dbReference type="InterPro" id="IPR007641">
    <property type="entry name" value="RNA_pol_Rpb2_7"/>
</dbReference>
<proteinExistence type="inferred from homology"/>
<comment type="subunit">
    <text evidence="12">In plastids the minimal PEP RNA polymerase catalytic core is composed of four subunits: alpha, beta, beta', and beta''. When a (nuclear-encoded) sigma factor is associated with the core the holoenzyme is formed, which can initiate transcription.</text>
</comment>
<keyword evidence="6 15" id="KW-0548">Nucleotidyltransferase</keyword>
<dbReference type="Pfam" id="PF04563">
    <property type="entry name" value="RNA_pol_Rpb2_1"/>
    <property type="match status" value="1"/>
</dbReference>
<dbReference type="InterPro" id="IPR037033">
    <property type="entry name" value="DNA-dir_RNAP_su2_hyb_sf"/>
</dbReference>
<dbReference type="GO" id="GO:0006351">
    <property type="term" value="P:DNA-templated transcription"/>
    <property type="evidence" value="ECO:0007669"/>
    <property type="project" value="InterPro"/>
</dbReference>
<comment type="subcellular location">
    <subcellularLocation>
        <location evidence="2">Nucleus</location>
    </subcellularLocation>
</comment>
<evidence type="ECO:0000256" key="7">
    <source>
        <dbReference type="ARBA" id="ARBA00022723"/>
    </source>
</evidence>
<dbReference type="Pfam" id="PF04561">
    <property type="entry name" value="RNA_pol_Rpb2_2"/>
    <property type="match status" value="1"/>
</dbReference>
<dbReference type="Gene3D" id="3.90.1100.10">
    <property type="match status" value="2"/>
</dbReference>
<protein>
    <recommendedName>
        <fullName evidence="15">DNA-directed RNA polymerase subunit beta</fullName>
        <ecNumber evidence="15">2.7.7.6</ecNumber>
    </recommendedName>
</protein>
<comment type="catalytic activity">
    <reaction evidence="13 15">
        <text>RNA(n) + a ribonucleoside 5'-triphosphate = RNA(n+1) + diphosphate</text>
        <dbReference type="Rhea" id="RHEA:21248"/>
        <dbReference type="Rhea" id="RHEA-COMP:14527"/>
        <dbReference type="Rhea" id="RHEA-COMP:17342"/>
        <dbReference type="ChEBI" id="CHEBI:33019"/>
        <dbReference type="ChEBI" id="CHEBI:61557"/>
        <dbReference type="ChEBI" id="CHEBI:140395"/>
        <dbReference type="EC" id="2.7.7.6"/>
    </reaction>
</comment>
<keyword evidence="5 15" id="KW-0808">Transferase</keyword>
<feature type="domain" description="RNA polymerase beta subunit protrusion" evidence="19">
    <location>
        <begin position="14"/>
        <end position="381"/>
    </location>
</feature>
<evidence type="ECO:0000256" key="13">
    <source>
        <dbReference type="ARBA" id="ARBA00048552"/>
    </source>
</evidence>
<dbReference type="InterPro" id="IPR007120">
    <property type="entry name" value="DNA-dir_RNAP_su2_dom"/>
</dbReference>
<evidence type="ECO:0000256" key="15">
    <source>
        <dbReference type="RuleBase" id="RU363031"/>
    </source>
</evidence>
<feature type="domain" description="RNA polymerase Rpb2" evidence="18">
    <location>
        <begin position="187"/>
        <end position="353"/>
    </location>
</feature>
<organism evidence="22">
    <name type="scientific">Ostreococcus sp. 'lucimarinus'</name>
    <dbReference type="NCBI Taxonomy" id="242159"/>
    <lineage>
        <taxon>Eukaryota</taxon>
        <taxon>Viridiplantae</taxon>
        <taxon>Chlorophyta</taxon>
        <taxon>Mamiellophyceae</taxon>
        <taxon>Mamiellales</taxon>
        <taxon>Bathycoccaceae</taxon>
        <taxon>Ostreococcus</taxon>
    </lineage>
</organism>
<evidence type="ECO:0000259" key="19">
    <source>
        <dbReference type="Pfam" id="PF04563"/>
    </source>
</evidence>
<evidence type="ECO:0000256" key="12">
    <source>
        <dbReference type="ARBA" id="ARBA00026088"/>
    </source>
</evidence>
<keyword evidence="4 15" id="KW-0240">DNA-directed RNA polymerase</keyword>
<dbReference type="InterPro" id="IPR007645">
    <property type="entry name" value="RNA_pol_Rpb2_3"/>
</dbReference>
<evidence type="ECO:0000256" key="8">
    <source>
        <dbReference type="ARBA" id="ARBA00022771"/>
    </source>
</evidence>
<keyword evidence="8" id="KW-0863">Zinc-finger</keyword>
<dbReference type="SUPFAM" id="SSF64484">
    <property type="entry name" value="beta and beta-prime subunits of DNA dependent RNA-polymerase"/>
    <property type="match status" value="1"/>
</dbReference>